<keyword evidence="3" id="KW-0862">Zinc</keyword>
<evidence type="ECO:0000313" key="8">
    <source>
        <dbReference type="RefSeq" id="XP_024880836.1"/>
    </source>
</evidence>
<evidence type="ECO:0000256" key="2">
    <source>
        <dbReference type="ARBA" id="ARBA00022771"/>
    </source>
</evidence>
<dbReference type="InterPro" id="IPR006612">
    <property type="entry name" value="THAP_Znf"/>
</dbReference>
<protein>
    <submittedName>
        <fullName evidence="8">Uncharacterized protein LOC112460409 isoform X2</fullName>
    </submittedName>
</protein>
<organism evidence="7 8">
    <name type="scientific">Temnothorax curvispinosus</name>
    <dbReference type="NCBI Taxonomy" id="300111"/>
    <lineage>
        <taxon>Eukaryota</taxon>
        <taxon>Metazoa</taxon>
        <taxon>Ecdysozoa</taxon>
        <taxon>Arthropoda</taxon>
        <taxon>Hexapoda</taxon>
        <taxon>Insecta</taxon>
        <taxon>Pterygota</taxon>
        <taxon>Neoptera</taxon>
        <taxon>Endopterygota</taxon>
        <taxon>Hymenoptera</taxon>
        <taxon>Apocrita</taxon>
        <taxon>Aculeata</taxon>
        <taxon>Formicoidea</taxon>
        <taxon>Formicidae</taxon>
        <taxon>Myrmicinae</taxon>
        <taxon>Temnothorax</taxon>
    </lineage>
</organism>
<proteinExistence type="predicted"/>
<keyword evidence="7" id="KW-1185">Reference proteome</keyword>
<dbReference type="GO" id="GO:0008270">
    <property type="term" value="F:zinc ion binding"/>
    <property type="evidence" value="ECO:0007669"/>
    <property type="project" value="UniProtKB-KW"/>
</dbReference>
<dbReference type="GeneID" id="112460409"/>
<evidence type="ECO:0000256" key="3">
    <source>
        <dbReference type="ARBA" id="ARBA00022833"/>
    </source>
</evidence>
<reference evidence="8" key="1">
    <citation type="submission" date="2025-08" db="UniProtKB">
        <authorList>
            <consortium name="RefSeq"/>
        </authorList>
    </citation>
    <scope>IDENTIFICATION</scope>
    <source>
        <tissue evidence="8">Whole body</tissue>
    </source>
</reference>
<dbReference type="PROSITE" id="PS50950">
    <property type="entry name" value="ZF_THAP"/>
    <property type="match status" value="1"/>
</dbReference>
<keyword evidence="2 5" id="KW-0863">Zinc-finger</keyword>
<dbReference type="RefSeq" id="XP_024880836.1">
    <property type="nucleotide sequence ID" value="XM_025025068.1"/>
</dbReference>
<dbReference type="Proteomes" id="UP000504618">
    <property type="component" value="Unplaced"/>
</dbReference>
<evidence type="ECO:0000256" key="4">
    <source>
        <dbReference type="ARBA" id="ARBA00023125"/>
    </source>
</evidence>
<sequence>MVITCAVPKCKSGYKSQKEKLSMFKVPRNIEMRKWEAVIPGVVAFKETYFICEKHFEGHYIIRNYIKHDANGKIIANVPFQRPRLHSSAVPTIFDDNTSCIYNKVELVPELVHTTESHQSIIRTSDEVTTRPCIDFGDDSIYNKVELVPELVHTTESHQSIIGTSDEVTTKRPRIGLASDEVATKRPRINLASDEVTTRPCIDFGDKIVHVELSSCDQQKSSEKASAEVEVSMSVNDRSYLTFAIDQKIIKNNIRREQRGKICEISSTNKRKVGCKLGV</sequence>
<feature type="domain" description="THAP-type" evidence="6">
    <location>
        <begin position="1"/>
        <end position="94"/>
    </location>
</feature>
<keyword evidence="1" id="KW-0479">Metal-binding</keyword>
<evidence type="ECO:0000256" key="1">
    <source>
        <dbReference type="ARBA" id="ARBA00022723"/>
    </source>
</evidence>
<dbReference type="Pfam" id="PF05485">
    <property type="entry name" value="THAP"/>
    <property type="match status" value="1"/>
</dbReference>
<evidence type="ECO:0000313" key="7">
    <source>
        <dbReference type="Proteomes" id="UP000504618"/>
    </source>
</evidence>
<dbReference type="SMART" id="SM00692">
    <property type="entry name" value="DM3"/>
    <property type="match status" value="1"/>
</dbReference>
<dbReference type="SMART" id="SM00980">
    <property type="entry name" value="THAP"/>
    <property type="match status" value="1"/>
</dbReference>
<accession>A0A6J1QI19</accession>
<name>A0A6J1QI19_9HYME</name>
<dbReference type="AlphaFoldDB" id="A0A6J1QI19"/>
<evidence type="ECO:0000259" key="6">
    <source>
        <dbReference type="PROSITE" id="PS50950"/>
    </source>
</evidence>
<dbReference type="GO" id="GO:0003677">
    <property type="term" value="F:DNA binding"/>
    <property type="evidence" value="ECO:0007669"/>
    <property type="project" value="UniProtKB-UniRule"/>
</dbReference>
<keyword evidence="4 5" id="KW-0238">DNA-binding</keyword>
<evidence type="ECO:0000256" key="5">
    <source>
        <dbReference type="PROSITE-ProRule" id="PRU00309"/>
    </source>
</evidence>
<dbReference type="SUPFAM" id="SSF57716">
    <property type="entry name" value="Glucocorticoid receptor-like (DNA-binding domain)"/>
    <property type="match status" value="1"/>
</dbReference>
<gene>
    <name evidence="8" type="primary">LOC112460409</name>
</gene>